<evidence type="ECO:0000313" key="1">
    <source>
        <dbReference type="EMBL" id="SDR61222.1"/>
    </source>
</evidence>
<dbReference type="Gene3D" id="3.30.429.10">
    <property type="entry name" value="Macrophage Migration Inhibitory Factor"/>
    <property type="match status" value="1"/>
</dbReference>
<gene>
    <name evidence="1" type="ORF">SAMN05445850_7622</name>
</gene>
<organism evidence="1 2">
    <name type="scientific">Paraburkholderia tuberum</name>
    <dbReference type="NCBI Taxonomy" id="157910"/>
    <lineage>
        <taxon>Bacteria</taxon>
        <taxon>Pseudomonadati</taxon>
        <taxon>Pseudomonadota</taxon>
        <taxon>Betaproteobacteria</taxon>
        <taxon>Burkholderiales</taxon>
        <taxon>Burkholderiaceae</taxon>
        <taxon>Paraburkholderia</taxon>
    </lineage>
</organism>
<dbReference type="AlphaFoldDB" id="A0A1H1KGL3"/>
<reference evidence="2" key="1">
    <citation type="submission" date="2016-10" db="EMBL/GenBank/DDBJ databases">
        <authorList>
            <person name="Varghese N."/>
            <person name="Submissions S."/>
        </authorList>
    </citation>
    <scope>NUCLEOTIDE SEQUENCE [LARGE SCALE GENOMIC DNA]</scope>
    <source>
        <strain evidence="2">DUS833</strain>
    </source>
</reference>
<dbReference type="STRING" id="157910.SAMN05445850_7622"/>
<name>A0A1H1KGL3_9BURK</name>
<dbReference type="SUPFAM" id="SSF55331">
    <property type="entry name" value="Tautomerase/MIF"/>
    <property type="match status" value="1"/>
</dbReference>
<accession>A0A1H1KGL3</accession>
<keyword evidence="2" id="KW-1185">Reference proteome</keyword>
<dbReference type="EMBL" id="FNKX01000004">
    <property type="protein sequence ID" value="SDR61222.1"/>
    <property type="molecule type" value="Genomic_DNA"/>
</dbReference>
<evidence type="ECO:0000313" key="2">
    <source>
        <dbReference type="Proteomes" id="UP000199365"/>
    </source>
</evidence>
<protein>
    <recommendedName>
        <fullName evidence="3">5-carboxymethyl-2-hydroxymuconate isomerase</fullName>
    </recommendedName>
</protein>
<dbReference type="RefSeq" id="WP_090812187.1">
    <property type="nucleotide sequence ID" value="NZ_FNKX01000004.1"/>
</dbReference>
<sequence length="131" mass="14467">MPYLEIFARRERASNDARLSAFVSEVTRCVSLIFDVDSTAITLFFLRLDDDAYAHDGALATDLPPGDGRAQRVFVKVHAYARSVELRRALAAALTPLLAAYFDVPLKRVAVYFFERSADEVAHGGKLSADS</sequence>
<dbReference type="InterPro" id="IPR014347">
    <property type="entry name" value="Tautomerase/MIF_sf"/>
</dbReference>
<dbReference type="Proteomes" id="UP000199365">
    <property type="component" value="Unassembled WGS sequence"/>
</dbReference>
<evidence type="ECO:0008006" key="3">
    <source>
        <dbReference type="Google" id="ProtNLM"/>
    </source>
</evidence>
<proteinExistence type="predicted"/>